<keyword evidence="8" id="KW-1185">Reference proteome</keyword>
<dbReference type="Proteomes" id="UP001501772">
    <property type="component" value="Unassembled WGS sequence"/>
</dbReference>
<accession>A0ABP8BLR0</accession>
<dbReference type="Pfam" id="PF03631">
    <property type="entry name" value="Virul_fac_BrkB"/>
    <property type="match status" value="1"/>
</dbReference>
<keyword evidence="4 6" id="KW-1133">Transmembrane helix</keyword>
<feature type="transmembrane region" description="Helical" evidence="6">
    <location>
        <begin position="38"/>
        <end position="60"/>
    </location>
</feature>
<dbReference type="EMBL" id="BAABBY010000009">
    <property type="protein sequence ID" value="GAA4209987.1"/>
    <property type="molecule type" value="Genomic_DNA"/>
</dbReference>
<evidence type="ECO:0000256" key="2">
    <source>
        <dbReference type="ARBA" id="ARBA00022475"/>
    </source>
</evidence>
<evidence type="ECO:0000256" key="6">
    <source>
        <dbReference type="SAM" id="Phobius"/>
    </source>
</evidence>
<dbReference type="PANTHER" id="PTHR30213:SF1">
    <property type="entry name" value="INNER MEMBRANE PROTEIN YHJD"/>
    <property type="match status" value="1"/>
</dbReference>
<evidence type="ECO:0000256" key="3">
    <source>
        <dbReference type="ARBA" id="ARBA00022692"/>
    </source>
</evidence>
<evidence type="ECO:0000256" key="4">
    <source>
        <dbReference type="ARBA" id="ARBA00022989"/>
    </source>
</evidence>
<protein>
    <submittedName>
        <fullName evidence="7">YihY/virulence factor BrkB family protein</fullName>
    </submittedName>
</protein>
<keyword evidence="3 6" id="KW-0812">Transmembrane</keyword>
<comment type="caution">
    <text evidence="7">The sequence shown here is derived from an EMBL/GenBank/DDBJ whole genome shotgun (WGS) entry which is preliminary data.</text>
</comment>
<evidence type="ECO:0000313" key="7">
    <source>
        <dbReference type="EMBL" id="GAA4209987.1"/>
    </source>
</evidence>
<reference evidence="8" key="1">
    <citation type="journal article" date="2019" name="Int. J. Syst. Evol. Microbiol.">
        <title>The Global Catalogue of Microorganisms (GCM) 10K type strain sequencing project: providing services to taxonomists for standard genome sequencing and annotation.</title>
        <authorList>
            <consortium name="The Broad Institute Genomics Platform"/>
            <consortium name="The Broad Institute Genome Sequencing Center for Infectious Disease"/>
            <person name="Wu L."/>
            <person name="Ma J."/>
        </authorList>
    </citation>
    <scope>NUCLEOTIDE SEQUENCE [LARGE SCALE GENOMIC DNA]</scope>
    <source>
        <strain evidence="8">JCM 17626</strain>
    </source>
</reference>
<gene>
    <name evidence="7" type="ORF">GCM10022289_36560</name>
</gene>
<sequence>MKIITKIKNFFIALYHLFIAAGKGFVEDRVTKLSASLAYYTIFSLTPLIIIVLSAATLFFGDKRNEQTRGQFFGQITEMVGKDAAAQIQGFVEHANKSGQSTIGLIIGIGTLIVGATAIFIEIQDSINIIWKVKAIPKKGWLKMLTNRLLSFSLIVSMGFLLLVSLVINSVVVGLGDKLVSLVSKSDIDKVIPVANDTMQLLIYILNNVITLAAVTAVFTIIFKVLPDVVIRWKSAIIGALFTAVLFSLGKYLIGIYIEKGNPGSAFGAASSIIVILLWIYYTSIILYFGAEFTQAYAEKYDKGISPSKYAVFTKITIVEKKVDVLPPQHPEDTVEVNKDK</sequence>
<organism evidence="7 8">
    <name type="scientific">Pedobacter jeongneungensis</name>
    <dbReference type="NCBI Taxonomy" id="947309"/>
    <lineage>
        <taxon>Bacteria</taxon>
        <taxon>Pseudomonadati</taxon>
        <taxon>Bacteroidota</taxon>
        <taxon>Sphingobacteriia</taxon>
        <taxon>Sphingobacteriales</taxon>
        <taxon>Sphingobacteriaceae</taxon>
        <taxon>Pedobacter</taxon>
    </lineage>
</organism>
<feature type="transmembrane region" description="Helical" evidence="6">
    <location>
        <begin position="235"/>
        <end position="254"/>
    </location>
</feature>
<keyword evidence="5 6" id="KW-0472">Membrane</keyword>
<feature type="transmembrane region" description="Helical" evidence="6">
    <location>
        <begin position="149"/>
        <end position="172"/>
    </location>
</feature>
<keyword evidence="2" id="KW-1003">Cell membrane</keyword>
<dbReference type="PANTHER" id="PTHR30213">
    <property type="entry name" value="INNER MEMBRANE PROTEIN YHJD"/>
    <property type="match status" value="1"/>
</dbReference>
<proteinExistence type="predicted"/>
<comment type="subcellular location">
    <subcellularLocation>
        <location evidence="1">Cell membrane</location>
        <topology evidence="1">Multi-pass membrane protein</topology>
    </subcellularLocation>
</comment>
<name>A0ABP8BLR0_9SPHI</name>
<evidence type="ECO:0000313" key="8">
    <source>
        <dbReference type="Proteomes" id="UP001501772"/>
    </source>
</evidence>
<dbReference type="NCBIfam" id="TIGR00765">
    <property type="entry name" value="yihY_not_rbn"/>
    <property type="match status" value="1"/>
</dbReference>
<feature type="transmembrane region" description="Helical" evidence="6">
    <location>
        <begin position="201"/>
        <end position="223"/>
    </location>
</feature>
<evidence type="ECO:0000256" key="1">
    <source>
        <dbReference type="ARBA" id="ARBA00004651"/>
    </source>
</evidence>
<feature type="transmembrane region" description="Helical" evidence="6">
    <location>
        <begin position="266"/>
        <end position="291"/>
    </location>
</feature>
<dbReference type="PIRSF" id="PIRSF035875">
    <property type="entry name" value="RNase_BN"/>
    <property type="match status" value="1"/>
</dbReference>
<evidence type="ECO:0000256" key="5">
    <source>
        <dbReference type="ARBA" id="ARBA00023136"/>
    </source>
</evidence>
<dbReference type="RefSeq" id="WP_344852862.1">
    <property type="nucleotide sequence ID" value="NZ_BAABBY010000009.1"/>
</dbReference>
<dbReference type="InterPro" id="IPR017039">
    <property type="entry name" value="Virul_fac_BrkB"/>
</dbReference>